<proteinExistence type="inferred from homology"/>
<comment type="catalytic activity">
    <reaction evidence="1">
        <text>Hydrolysis of terminal non-reducing N-acetyl-D-hexosamine residues in N-acetyl-beta-D-hexosaminides.</text>
        <dbReference type="EC" id="3.2.1.52"/>
    </reaction>
</comment>
<dbReference type="SUPFAM" id="SSF51445">
    <property type="entry name" value="(Trans)glycosidases"/>
    <property type="match status" value="1"/>
</dbReference>
<dbReference type="EC" id="3.2.1.52" evidence="3"/>
<dbReference type="RefSeq" id="XP_025597583.1">
    <property type="nucleotide sequence ID" value="XM_025740256.1"/>
</dbReference>
<dbReference type="Gene3D" id="3.20.20.80">
    <property type="entry name" value="Glycosidases"/>
    <property type="match status" value="1"/>
</dbReference>
<keyword evidence="4 7" id="KW-0378">Hydrolase</keyword>
<dbReference type="OrthoDB" id="2100085at2759"/>
<keyword evidence="8" id="KW-1185">Reference proteome</keyword>
<dbReference type="AlphaFoldDB" id="A0A316Z8E0"/>
<organism evidence="7 8">
    <name type="scientific">Tilletiopsis washingtonensis</name>
    <dbReference type="NCBI Taxonomy" id="58919"/>
    <lineage>
        <taxon>Eukaryota</taxon>
        <taxon>Fungi</taxon>
        <taxon>Dikarya</taxon>
        <taxon>Basidiomycota</taxon>
        <taxon>Ustilaginomycotina</taxon>
        <taxon>Exobasidiomycetes</taxon>
        <taxon>Entylomatales</taxon>
        <taxon>Entylomatales incertae sedis</taxon>
        <taxon>Tilletiopsis</taxon>
    </lineage>
</organism>
<protein>
    <recommendedName>
        <fullName evidence="3">beta-N-acetylhexosaminidase</fullName>
        <ecNumber evidence="3">3.2.1.52</ecNumber>
    </recommendedName>
</protein>
<gene>
    <name evidence="7" type="ORF">FA09DRAFT_298685</name>
</gene>
<evidence type="ECO:0000259" key="6">
    <source>
        <dbReference type="Pfam" id="PF18088"/>
    </source>
</evidence>
<evidence type="ECO:0000313" key="8">
    <source>
        <dbReference type="Proteomes" id="UP000245946"/>
    </source>
</evidence>
<dbReference type="Pfam" id="PF00728">
    <property type="entry name" value="Glyco_hydro_20"/>
    <property type="match status" value="1"/>
</dbReference>
<evidence type="ECO:0000313" key="7">
    <source>
        <dbReference type="EMBL" id="PWN97304.1"/>
    </source>
</evidence>
<dbReference type="InterPro" id="IPR015883">
    <property type="entry name" value="Glyco_hydro_20_cat"/>
</dbReference>
<dbReference type="GO" id="GO:0004563">
    <property type="term" value="F:beta-N-acetylhexosaminidase activity"/>
    <property type="evidence" value="ECO:0007669"/>
    <property type="project" value="UniProtKB-EC"/>
</dbReference>
<dbReference type="CDD" id="cd06565">
    <property type="entry name" value="GH20_GcnA-like"/>
    <property type="match status" value="1"/>
</dbReference>
<dbReference type="GeneID" id="37267802"/>
<dbReference type="Pfam" id="PF18088">
    <property type="entry name" value="Glyco_H_20C_C"/>
    <property type="match status" value="1"/>
</dbReference>
<dbReference type="Proteomes" id="UP000245946">
    <property type="component" value="Unassembled WGS sequence"/>
</dbReference>
<dbReference type="EMBL" id="KZ819295">
    <property type="protein sequence ID" value="PWN97304.1"/>
    <property type="molecule type" value="Genomic_DNA"/>
</dbReference>
<evidence type="ECO:0000256" key="4">
    <source>
        <dbReference type="ARBA" id="ARBA00022801"/>
    </source>
</evidence>
<reference evidence="7 8" key="1">
    <citation type="journal article" date="2018" name="Mol. Biol. Evol.">
        <title>Broad Genomic Sampling Reveals a Smut Pathogenic Ancestry of the Fungal Clade Ustilaginomycotina.</title>
        <authorList>
            <person name="Kijpornyongpan T."/>
            <person name="Mondo S.J."/>
            <person name="Barry K."/>
            <person name="Sandor L."/>
            <person name="Lee J."/>
            <person name="Lipzen A."/>
            <person name="Pangilinan J."/>
            <person name="LaButti K."/>
            <person name="Hainaut M."/>
            <person name="Henrissat B."/>
            <person name="Grigoriev I.V."/>
            <person name="Spatafora J.W."/>
            <person name="Aime M.C."/>
        </authorList>
    </citation>
    <scope>NUCLEOTIDE SEQUENCE [LARGE SCALE GENOMIC DNA]</scope>
    <source>
        <strain evidence="7 8">MCA 4186</strain>
    </source>
</reference>
<dbReference type="GO" id="GO:0005975">
    <property type="term" value="P:carbohydrate metabolic process"/>
    <property type="evidence" value="ECO:0007669"/>
    <property type="project" value="InterPro"/>
</dbReference>
<sequence>MRRRHRRCSELGLSGRCGPADALLSFEHDTALSPRALHVSTSTSSFLPDSAPLSGAVAAPFIVTVRYVRRCEAFRALGHILGVTRDILEPAPSDQQARHAALYDASGRWFLSPEAACAKLALQEHALFETVGTMIDCSRNGVLTVSSIKYTLRKLALFGYNMLQLYTEDTYVLEDEPFFGYLRGGYSQAELREVDDYADALGIEVIPCIQTLGHLGQILQWPRFLSMRDTTEVLLAEWEETYVLLEKMIATATKPFRTNRVHLGMDETHGLAHGRYHTIFGQHHYKEPTQVFVEHLKRVNAIAKRLGKQPQIWSDMLFCLPARNNSLLGYYDSAQPDASIEIPADVDLVFWSYYHKSAQFYTDRINSHRLLARKSPWMAAGIWTWTRHWAALPFTFATCRANLNASKAPRSGVKHVMATVWGDEGNEHDPLSSLPAWHYYAEHCYEQKEEVDLPRLHARFDGITGASFTDFVAASKLDEVGPDDQTLDDRIHFAANTSKWLLWEEPALGFVSPSVQASGLDLEAHYAALAAHLTERLSPGAAAPDEAASPQLRDLPLNARLRLPQLLATVLSFKAGLRLRLHTAYVDGDWQELQNLAGPEPTSRLSKLRAALAQLHSYHATMWHASYKPFGWEVLDLRYGGLRARCETIHARLVHFLAHLRAGGSVGGAPAAALRAGKESDDSEPLEDGVFLNAAGGDSGEYDAPVTQLPELAAPLEVVYASHLQLLDYHRVSRPQYC</sequence>
<dbReference type="PANTHER" id="PTHR21040:SF8">
    <property type="entry name" value="BCDNA.GH04120"/>
    <property type="match status" value="1"/>
</dbReference>
<dbReference type="PANTHER" id="PTHR21040">
    <property type="entry name" value="BCDNA.GH04120"/>
    <property type="match status" value="1"/>
</dbReference>
<evidence type="ECO:0000256" key="2">
    <source>
        <dbReference type="ARBA" id="ARBA00006285"/>
    </source>
</evidence>
<dbReference type="InterPro" id="IPR017853">
    <property type="entry name" value="GH"/>
</dbReference>
<accession>A0A316Z8E0</accession>
<feature type="domain" description="Glycoside Hydrolase 20C C-terminal" evidence="6">
    <location>
        <begin position="470"/>
        <end position="658"/>
    </location>
</feature>
<dbReference type="InterPro" id="IPR041063">
    <property type="entry name" value="Glyco_H_20C_C"/>
</dbReference>
<evidence type="ECO:0000256" key="3">
    <source>
        <dbReference type="ARBA" id="ARBA00012663"/>
    </source>
</evidence>
<dbReference type="STRING" id="58919.A0A316Z8E0"/>
<comment type="similarity">
    <text evidence="2">Belongs to the glycosyl hydrolase 20 family.</text>
</comment>
<feature type="domain" description="Glycoside hydrolase family 20 catalytic" evidence="5">
    <location>
        <begin position="132"/>
        <end position="423"/>
    </location>
</feature>
<evidence type="ECO:0000256" key="1">
    <source>
        <dbReference type="ARBA" id="ARBA00001231"/>
    </source>
</evidence>
<dbReference type="Gene3D" id="1.20.120.670">
    <property type="entry name" value="N-acetyl-b-d-glucoasminidase"/>
    <property type="match status" value="1"/>
</dbReference>
<name>A0A316Z8E0_9BASI</name>
<evidence type="ECO:0000259" key="5">
    <source>
        <dbReference type="Pfam" id="PF00728"/>
    </source>
</evidence>
<dbReference type="InterPro" id="IPR038901">
    <property type="entry name" value="HEXDC-like"/>
</dbReference>